<accession>A0A229SCW9</accession>
<dbReference type="OrthoDB" id="5572373at2"/>
<dbReference type="Proteomes" id="UP000215223">
    <property type="component" value="Unassembled WGS sequence"/>
</dbReference>
<keyword evidence="2" id="KW-1185">Reference proteome</keyword>
<organism evidence="1 2">
    <name type="scientific">Amycolatopsis thailandensis</name>
    <dbReference type="NCBI Taxonomy" id="589330"/>
    <lineage>
        <taxon>Bacteria</taxon>
        <taxon>Bacillati</taxon>
        <taxon>Actinomycetota</taxon>
        <taxon>Actinomycetes</taxon>
        <taxon>Pseudonocardiales</taxon>
        <taxon>Pseudonocardiaceae</taxon>
        <taxon>Amycolatopsis</taxon>
    </lineage>
</organism>
<reference evidence="1 2" key="1">
    <citation type="submission" date="2017-07" db="EMBL/GenBank/DDBJ databases">
        <title>Amycolatopsis thailandensis Genome sequencing and assembly.</title>
        <authorList>
            <person name="Kaur N."/>
            <person name="Mayilraj S."/>
        </authorList>
    </citation>
    <scope>NUCLEOTIDE SEQUENCE [LARGE SCALE GENOMIC DNA]</scope>
    <source>
        <strain evidence="1 2">JCM 16380</strain>
    </source>
</reference>
<dbReference type="AlphaFoldDB" id="A0A229SCW9"/>
<comment type="caution">
    <text evidence="1">The sequence shown here is derived from an EMBL/GenBank/DDBJ whole genome shotgun (WGS) entry which is preliminary data.</text>
</comment>
<dbReference type="SUPFAM" id="SSF160631">
    <property type="entry name" value="SMI1/KNR4-like"/>
    <property type="match status" value="1"/>
</dbReference>
<protein>
    <submittedName>
        <fullName evidence="1">SMI1/KNR4 family protein</fullName>
    </submittedName>
</protein>
<proteinExistence type="predicted"/>
<evidence type="ECO:0000313" key="2">
    <source>
        <dbReference type="Proteomes" id="UP000215223"/>
    </source>
</evidence>
<dbReference type="RefSeq" id="WP_093933841.1">
    <property type="nucleotide sequence ID" value="NZ_NMQT01000035.1"/>
</dbReference>
<evidence type="ECO:0000313" key="1">
    <source>
        <dbReference type="EMBL" id="OXM56773.1"/>
    </source>
</evidence>
<dbReference type="EMBL" id="NMQT01000035">
    <property type="protein sequence ID" value="OXM56773.1"/>
    <property type="molecule type" value="Genomic_DNA"/>
</dbReference>
<dbReference type="InterPro" id="IPR037883">
    <property type="entry name" value="Knr4/Smi1-like_sf"/>
</dbReference>
<gene>
    <name evidence="1" type="ORF">CFP71_11590</name>
</gene>
<dbReference type="Pfam" id="PF14568">
    <property type="entry name" value="SUKH_6"/>
    <property type="match status" value="1"/>
</dbReference>
<name>A0A229SCW9_9PSEU</name>
<dbReference type="Gene3D" id="3.40.1580.10">
    <property type="entry name" value="SMI1/KNR4-like"/>
    <property type="match status" value="1"/>
</dbReference>
<sequence>MGNLDDLIQLIPPPGGPVDPGGDWQSAEKELGLVLPPEFKALAARYGAGNFDDISLLSPGELVVSARDLLGTAGAFRDDCPEMVPFALWPEPGGVLEWARTGNGDSLCWLTEGEPEDWTTVVWNPRAGSGRYPLGAVAFLCAYFGGRLDVPLLGPPPPEPWFDSRRDRSHVYVKLSAGELPYEQRLGILRDTLSPTADRGFHDEGEGNRQYHFKACDRDWLLTYEDCYGHQIRVAFPPEDDGEARAVILGAVEAMGCQVLRVMTIEGKPAWLG</sequence>